<proteinExistence type="predicted"/>
<keyword evidence="3" id="KW-1185">Reference proteome</keyword>
<evidence type="ECO:0000256" key="1">
    <source>
        <dbReference type="SAM" id="SignalP"/>
    </source>
</evidence>
<feature type="signal peptide" evidence="1">
    <location>
        <begin position="1"/>
        <end position="24"/>
    </location>
</feature>
<dbReference type="EMBL" id="CP104694">
    <property type="protein sequence ID" value="UXI70126.1"/>
    <property type="molecule type" value="Genomic_DNA"/>
</dbReference>
<name>A0ABY6BKI3_9GAMM</name>
<dbReference type="Proteomes" id="UP001064632">
    <property type="component" value="Chromosome"/>
</dbReference>
<gene>
    <name evidence="2" type="ORF">N4264_10995</name>
</gene>
<dbReference type="RefSeq" id="WP_261697077.1">
    <property type="nucleotide sequence ID" value="NZ_CP104694.1"/>
</dbReference>
<keyword evidence="1" id="KW-0732">Signal</keyword>
<feature type="chain" id="PRO_5045858185" evidence="1">
    <location>
        <begin position="25"/>
        <end position="373"/>
    </location>
</feature>
<protein>
    <submittedName>
        <fullName evidence="2">Uncharacterized protein</fullName>
    </submittedName>
</protein>
<reference evidence="2" key="1">
    <citation type="submission" date="2022-09" db="EMBL/GenBank/DDBJ databases">
        <title>Tahibacter sp. nov., isolated from a fresh water.</title>
        <authorList>
            <person name="Baek J.H."/>
            <person name="Lee J.K."/>
            <person name="Kim J.M."/>
            <person name="Jeon C.O."/>
        </authorList>
    </citation>
    <scope>NUCLEOTIDE SEQUENCE</scope>
    <source>
        <strain evidence="2">W38</strain>
    </source>
</reference>
<evidence type="ECO:0000313" key="2">
    <source>
        <dbReference type="EMBL" id="UXI70126.1"/>
    </source>
</evidence>
<accession>A0ABY6BKI3</accession>
<evidence type="ECO:0000313" key="3">
    <source>
        <dbReference type="Proteomes" id="UP001064632"/>
    </source>
</evidence>
<sequence length="373" mass="38651">MTNALRNLLVGLGLALSLSGTAAADTQVHLVHGGKRCTFTSTSTPAVKLITEGPDAGDLLIESTEAAPFSGDGCPGDDSGGAVTVSPVTAPATANANVPFIVQFRTTGNPDYCSPEGSVIPENSTVANWGPVSSSTQLCTGAACASVTRSITASGAGEHRFGVKCYKAGQQPVSSSLATVRVIADCPAPQVATRVGGTTVLHSNFGERWGDAKFYDNVFGYSPATSTANPFPGPNIGSQVNLGLSPGEYFAMEFTVPADTRPTFKYSLTTFETRWRPAVGAGATPIGLAISPCPGVFNDPQMAPTCRANLQPQGDTMQLSVNTAFTSTCPLVPGKTYYMNFVFANVNTPGTPNCNGSCKFSIRTLRDASRPAE</sequence>
<organism evidence="2 3">
    <name type="scientific">Tahibacter amnicola</name>
    <dbReference type="NCBI Taxonomy" id="2976241"/>
    <lineage>
        <taxon>Bacteria</taxon>
        <taxon>Pseudomonadati</taxon>
        <taxon>Pseudomonadota</taxon>
        <taxon>Gammaproteobacteria</taxon>
        <taxon>Lysobacterales</taxon>
        <taxon>Rhodanobacteraceae</taxon>
        <taxon>Tahibacter</taxon>
    </lineage>
</organism>